<keyword evidence="1" id="KW-0378">Hydrolase</keyword>
<keyword evidence="1" id="KW-0255">Endonuclease</keyword>
<dbReference type="InterPro" id="IPR004194">
    <property type="entry name" value="Restrct_endonuc_II_BamHI"/>
</dbReference>
<evidence type="ECO:0000313" key="1">
    <source>
        <dbReference type="EMBL" id="SES35074.1"/>
    </source>
</evidence>
<dbReference type="SUPFAM" id="SSF52980">
    <property type="entry name" value="Restriction endonuclease-like"/>
    <property type="match status" value="1"/>
</dbReference>
<reference evidence="2" key="1">
    <citation type="submission" date="2016-10" db="EMBL/GenBank/DDBJ databases">
        <authorList>
            <person name="Varghese N."/>
            <person name="Submissions S."/>
        </authorList>
    </citation>
    <scope>NUCLEOTIDE SEQUENCE [LARGE SCALE GENOMIC DNA]</scope>
    <source>
        <strain evidence="2">DSM 20524</strain>
    </source>
</reference>
<dbReference type="GO" id="GO:0000287">
    <property type="term" value="F:magnesium ion binding"/>
    <property type="evidence" value="ECO:0007669"/>
    <property type="project" value="InterPro"/>
</dbReference>
<dbReference type="InterPro" id="IPR011338">
    <property type="entry name" value="BamHI/BglII/BstY"/>
</dbReference>
<dbReference type="AlphaFoldDB" id="A0A1H9WMJ8"/>
<organism evidence="1 2">
    <name type="scientific">Corynebacterium cystitidis DSM 20524</name>
    <dbReference type="NCBI Taxonomy" id="1121357"/>
    <lineage>
        <taxon>Bacteria</taxon>
        <taxon>Bacillati</taxon>
        <taxon>Actinomycetota</taxon>
        <taxon>Actinomycetes</taxon>
        <taxon>Mycobacteriales</taxon>
        <taxon>Corynebacteriaceae</taxon>
        <taxon>Corynebacterium</taxon>
    </lineage>
</organism>
<gene>
    <name evidence="1" type="ORF">SAMN05661109_02815</name>
</gene>
<sequence>MKIVDWKILQDQGGYSQSTEFLQVREMIERAIQANDNPPGTGRFLLRPRAVDQATGRDLKKQAGVTVNGVVPIKKGFIDNLRDQGWQFEKSVHPGLGKCDAVFDFRGEVRPFIVEWETGNISSSHRAANRILMAILDGHASGGVVVLPSKDMYLHLTDRIGNLNEMEPYFDLYRKVENLSSDPFLFGFVVVEQDGLSSEVPYFKGGRDGLAQKRAREAQEGN</sequence>
<proteinExistence type="predicted"/>
<keyword evidence="1" id="KW-0540">Nuclease</keyword>
<dbReference type="CDD" id="cd00942">
    <property type="entry name" value="BamHI-like"/>
    <property type="match status" value="1"/>
</dbReference>
<dbReference type="Pfam" id="PF02923">
    <property type="entry name" value="BamHI"/>
    <property type="match status" value="1"/>
</dbReference>
<dbReference type="GO" id="GO:0003677">
    <property type="term" value="F:DNA binding"/>
    <property type="evidence" value="ECO:0007669"/>
    <property type="project" value="InterPro"/>
</dbReference>
<keyword evidence="2" id="KW-1185">Reference proteome</keyword>
<dbReference type="Gene3D" id="3.40.91.20">
    <property type="match status" value="1"/>
</dbReference>
<evidence type="ECO:0000313" key="2">
    <source>
        <dbReference type="Proteomes" id="UP000198929"/>
    </source>
</evidence>
<dbReference type="GO" id="GO:0009036">
    <property type="term" value="F:type II site-specific deoxyribonuclease activity"/>
    <property type="evidence" value="ECO:0007669"/>
    <property type="project" value="InterPro"/>
</dbReference>
<dbReference type="GO" id="GO:0009307">
    <property type="term" value="P:DNA restriction-modification system"/>
    <property type="evidence" value="ECO:0007669"/>
    <property type="project" value="InterPro"/>
</dbReference>
<dbReference type="Proteomes" id="UP000198929">
    <property type="component" value="Unassembled WGS sequence"/>
</dbReference>
<protein>
    <submittedName>
        <fullName evidence="1">Restriction endonuclease BamHI</fullName>
    </submittedName>
</protein>
<accession>A0A1H9WMJ8</accession>
<name>A0A1H9WMJ8_9CORY</name>
<dbReference type="EMBL" id="FOGQ01000027">
    <property type="protein sequence ID" value="SES35074.1"/>
    <property type="molecule type" value="Genomic_DNA"/>
</dbReference>
<dbReference type="InterPro" id="IPR011335">
    <property type="entry name" value="Restrct_endonuc-II-like"/>
</dbReference>
<dbReference type="RefSeq" id="WP_092261147.1">
    <property type="nucleotide sequence ID" value="NZ_CP047199.1"/>
</dbReference>